<reference evidence="1" key="1">
    <citation type="submission" date="2023-10" db="EMBL/GenBank/DDBJ databases">
        <title>Genome assemblies of two species of porcelain crab, Petrolisthes cinctipes and Petrolisthes manimaculis (Anomura: Porcellanidae).</title>
        <authorList>
            <person name="Angst P."/>
        </authorList>
    </citation>
    <scope>NUCLEOTIDE SEQUENCE</scope>
    <source>
        <strain evidence="1">PB745_01</strain>
        <tissue evidence="1">Gill</tissue>
    </source>
</reference>
<organism evidence="1 2">
    <name type="scientific">Petrolisthes cinctipes</name>
    <name type="common">Flat porcelain crab</name>
    <dbReference type="NCBI Taxonomy" id="88211"/>
    <lineage>
        <taxon>Eukaryota</taxon>
        <taxon>Metazoa</taxon>
        <taxon>Ecdysozoa</taxon>
        <taxon>Arthropoda</taxon>
        <taxon>Crustacea</taxon>
        <taxon>Multicrustacea</taxon>
        <taxon>Malacostraca</taxon>
        <taxon>Eumalacostraca</taxon>
        <taxon>Eucarida</taxon>
        <taxon>Decapoda</taxon>
        <taxon>Pleocyemata</taxon>
        <taxon>Anomura</taxon>
        <taxon>Galatheoidea</taxon>
        <taxon>Porcellanidae</taxon>
        <taxon>Petrolisthes</taxon>
    </lineage>
</organism>
<dbReference type="Proteomes" id="UP001286313">
    <property type="component" value="Unassembled WGS sequence"/>
</dbReference>
<evidence type="ECO:0000313" key="2">
    <source>
        <dbReference type="Proteomes" id="UP001286313"/>
    </source>
</evidence>
<evidence type="ECO:0000313" key="1">
    <source>
        <dbReference type="EMBL" id="KAK3884936.1"/>
    </source>
</evidence>
<comment type="caution">
    <text evidence="1">The sequence shown here is derived from an EMBL/GenBank/DDBJ whole genome shotgun (WGS) entry which is preliminary data.</text>
</comment>
<proteinExistence type="predicted"/>
<sequence>MYQLPQEVKKEFEDGNIVVKRSVLYFNQVDPNQSQEWLGSIIGFINTQIAHDTRTAVGLPIHNDYIHIEKTKSRMKLDSKVEDSLFTVMDRFGLFTDNLTKISS</sequence>
<accession>A0AAE1G415</accession>
<dbReference type="AlphaFoldDB" id="A0AAE1G415"/>
<protein>
    <submittedName>
        <fullName evidence="1">Uncharacterized protein</fullName>
    </submittedName>
</protein>
<keyword evidence="2" id="KW-1185">Reference proteome</keyword>
<name>A0AAE1G415_PETCI</name>
<gene>
    <name evidence="1" type="ORF">Pcinc_010779</name>
</gene>
<dbReference type="EMBL" id="JAWQEG010000835">
    <property type="protein sequence ID" value="KAK3884936.1"/>
    <property type="molecule type" value="Genomic_DNA"/>
</dbReference>